<keyword evidence="1" id="KW-0378">Hydrolase</keyword>
<feature type="chain" id="PRO_5011460949" evidence="2">
    <location>
        <begin position="23"/>
        <end position="495"/>
    </location>
</feature>
<sequence length="495" mass="55003">MPKPNIIAALLYMVVFAASVHAQQLRLSPVLQSNMVVQQNQPFKVWGNAPTGTIISIQADWMPAPVSVAADAGSRFLGIIPVPAARKGDFSKHRLTISGGGEKQVLDNLLIGETWICSGQSNMQFKLHETLDSASELPAAAYPQIRLFNAGLNFSNEPLDSIKGTWQECSPATARTFSAVGYHFGRELLAALDVPVGLVFTGIGASAAQAYVPREVLAADTLLNRVYLQPYLDSPKSKEKIDGGFTFEKVTRPFLLYNAVINPFINLSVKGFIWYQGESNRGERESYTRLTQAMIQSWRERFGQGSLPFYYVQVAPFWYDKDDATLADYAFFREAQEHVSKLGNTGMVVTMDVGESRDLHPKNKKPIGVRLAKTALNRTYGNLHIAYRGPEFDYVEYGNKDVKVHFRPETVLKGLETNNAKTPEHFFVAGADRKFYPATAKIEGNTIVLVTPKVKRPVAVRYAFTNFPVTNLQNKEGLPALPFRSDDWPETTPAK</sequence>
<evidence type="ECO:0000313" key="5">
    <source>
        <dbReference type="Proteomes" id="UP000198748"/>
    </source>
</evidence>
<dbReference type="PANTHER" id="PTHR22901">
    <property type="entry name" value="SIALATE O-ACETYLESTERASE"/>
    <property type="match status" value="1"/>
</dbReference>
<dbReference type="SUPFAM" id="SSF52266">
    <property type="entry name" value="SGNH hydrolase"/>
    <property type="match status" value="1"/>
</dbReference>
<dbReference type="GO" id="GO:0005975">
    <property type="term" value="P:carbohydrate metabolic process"/>
    <property type="evidence" value="ECO:0007669"/>
    <property type="project" value="TreeGrafter"/>
</dbReference>
<protein>
    <submittedName>
        <fullName evidence="4">Sialate O-acetylesterase</fullName>
    </submittedName>
</protein>
<dbReference type="GO" id="GO:0001681">
    <property type="term" value="F:sialate O-acetylesterase activity"/>
    <property type="evidence" value="ECO:0007669"/>
    <property type="project" value="InterPro"/>
</dbReference>
<dbReference type="AlphaFoldDB" id="A0A1G7SJ95"/>
<dbReference type="OrthoDB" id="9816001at2"/>
<keyword evidence="5" id="KW-1185">Reference proteome</keyword>
<dbReference type="PANTHER" id="PTHR22901:SF0">
    <property type="entry name" value="SIALATE O-ACETYLESTERASE"/>
    <property type="match status" value="1"/>
</dbReference>
<evidence type="ECO:0000259" key="3">
    <source>
        <dbReference type="Pfam" id="PF03629"/>
    </source>
</evidence>
<evidence type="ECO:0000256" key="1">
    <source>
        <dbReference type="ARBA" id="ARBA00022801"/>
    </source>
</evidence>
<dbReference type="EMBL" id="FNAN01000016">
    <property type="protein sequence ID" value="SDG22310.1"/>
    <property type="molecule type" value="Genomic_DNA"/>
</dbReference>
<reference evidence="5" key="1">
    <citation type="submission" date="2016-10" db="EMBL/GenBank/DDBJ databases">
        <authorList>
            <person name="Varghese N."/>
            <person name="Submissions S."/>
        </authorList>
    </citation>
    <scope>NUCLEOTIDE SEQUENCE [LARGE SCALE GENOMIC DNA]</scope>
    <source>
        <strain evidence="5">DSM 25329</strain>
    </source>
</reference>
<dbReference type="RefSeq" id="WP_090155657.1">
    <property type="nucleotide sequence ID" value="NZ_FNAN01000016.1"/>
</dbReference>
<feature type="domain" description="Sialate O-acetylesterase" evidence="3">
    <location>
        <begin position="257"/>
        <end position="375"/>
    </location>
</feature>
<dbReference type="Gene3D" id="3.40.50.1110">
    <property type="entry name" value="SGNH hydrolase"/>
    <property type="match status" value="1"/>
</dbReference>
<gene>
    <name evidence="4" type="ORF">SAMN04487996_116106</name>
</gene>
<proteinExistence type="predicted"/>
<accession>A0A1G7SJ95</accession>
<dbReference type="InterPro" id="IPR005181">
    <property type="entry name" value="SASA"/>
</dbReference>
<dbReference type="Pfam" id="PF03629">
    <property type="entry name" value="SASA"/>
    <property type="match status" value="1"/>
</dbReference>
<feature type="signal peptide" evidence="2">
    <location>
        <begin position="1"/>
        <end position="22"/>
    </location>
</feature>
<evidence type="ECO:0000256" key="2">
    <source>
        <dbReference type="SAM" id="SignalP"/>
    </source>
</evidence>
<dbReference type="InterPro" id="IPR036514">
    <property type="entry name" value="SGNH_hydro_sf"/>
</dbReference>
<name>A0A1G7SJ95_9BACT</name>
<organism evidence="4 5">
    <name type="scientific">Dyadobacter soli</name>
    <dbReference type="NCBI Taxonomy" id="659014"/>
    <lineage>
        <taxon>Bacteria</taxon>
        <taxon>Pseudomonadati</taxon>
        <taxon>Bacteroidota</taxon>
        <taxon>Cytophagia</taxon>
        <taxon>Cytophagales</taxon>
        <taxon>Spirosomataceae</taxon>
        <taxon>Dyadobacter</taxon>
    </lineage>
</organism>
<dbReference type="STRING" id="659014.SAMN04487996_116106"/>
<dbReference type="Proteomes" id="UP000198748">
    <property type="component" value="Unassembled WGS sequence"/>
</dbReference>
<evidence type="ECO:0000313" key="4">
    <source>
        <dbReference type="EMBL" id="SDG22310.1"/>
    </source>
</evidence>
<dbReference type="InterPro" id="IPR039329">
    <property type="entry name" value="SIAE"/>
</dbReference>
<keyword evidence="2" id="KW-0732">Signal</keyword>